<comment type="caution">
    <text evidence="2">The sequence shown here is derived from an EMBL/GenBank/DDBJ whole genome shotgun (WGS) entry which is preliminary data.</text>
</comment>
<protein>
    <submittedName>
        <fullName evidence="2">Uncharacterized protein</fullName>
    </submittedName>
</protein>
<sequence length="505" mass="58366">MTLRASLKTNTSQAVFERENYCKLRENPSLLTTPADLISMLIKNISCLSTSLNLLNLAINEYHTTTNAKNQEKEEILDLHCISKWSTPEDILHLLAKDPKFASNFGSSEKLIVYEISSESIKEKFNLLEYLESKSFNPSQLILAKLEDYSSAFHTKPSDFFDYFPLSFYKFKAFYSQIAVLFIKSFSDQPLHSFKVKNPYLISKSLKPQNPKIKYLPSFFSYKLAIKSSGPIELIGTITSEKFLTWGETYCSAFESGFKPLLIFYIEDHTKITPPRVAFETMQMVDFLCKDYQQQFPSKRQYTNDYEICRRICEDDKEENYDCEDLERELDKAFYFLQEKVGVRDDCEEGRREQKNERIVEGIVEEDRTSFIVKEDVDDNFEVKYDESSKESGEGKVCDENILKIDEEKVCDENILKIDEVLDNEKDVEETKFKVLNDEKNVEDAKVEVLDNEKNVENAEVEDVLDNEKYVEGTKVEDKIMKPSSKCSNSSSSSGSSTPSRKKSD</sequence>
<feature type="region of interest" description="Disordered" evidence="1">
    <location>
        <begin position="475"/>
        <end position="505"/>
    </location>
</feature>
<name>A0A1R2BS69_9CILI</name>
<dbReference type="EMBL" id="MPUH01000459">
    <property type="protein sequence ID" value="OMJ79672.1"/>
    <property type="molecule type" value="Genomic_DNA"/>
</dbReference>
<proteinExistence type="predicted"/>
<evidence type="ECO:0000256" key="1">
    <source>
        <dbReference type="SAM" id="MobiDB-lite"/>
    </source>
</evidence>
<organism evidence="2 3">
    <name type="scientific">Stentor coeruleus</name>
    <dbReference type="NCBI Taxonomy" id="5963"/>
    <lineage>
        <taxon>Eukaryota</taxon>
        <taxon>Sar</taxon>
        <taxon>Alveolata</taxon>
        <taxon>Ciliophora</taxon>
        <taxon>Postciliodesmatophora</taxon>
        <taxon>Heterotrichea</taxon>
        <taxon>Heterotrichida</taxon>
        <taxon>Stentoridae</taxon>
        <taxon>Stentor</taxon>
    </lineage>
</organism>
<accession>A0A1R2BS69</accession>
<dbReference type="Proteomes" id="UP000187209">
    <property type="component" value="Unassembled WGS sequence"/>
</dbReference>
<dbReference type="AlphaFoldDB" id="A0A1R2BS69"/>
<evidence type="ECO:0000313" key="2">
    <source>
        <dbReference type="EMBL" id="OMJ79672.1"/>
    </source>
</evidence>
<reference evidence="2 3" key="1">
    <citation type="submission" date="2016-11" db="EMBL/GenBank/DDBJ databases">
        <title>The macronuclear genome of Stentor coeruleus: a giant cell with tiny introns.</title>
        <authorList>
            <person name="Slabodnick M."/>
            <person name="Ruby J.G."/>
            <person name="Reiff S.B."/>
            <person name="Swart E.C."/>
            <person name="Gosai S."/>
            <person name="Prabakaran S."/>
            <person name="Witkowska E."/>
            <person name="Larue G.E."/>
            <person name="Fisher S."/>
            <person name="Freeman R.M."/>
            <person name="Gunawardena J."/>
            <person name="Chu W."/>
            <person name="Stover N.A."/>
            <person name="Gregory B.D."/>
            <person name="Nowacki M."/>
            <person name="Derisi J."/>
            <person name="Roy S.W."/>
            <person name="Marshall W.F."/>
            <person name="Sood P."/>
        </authorList>
    </citation>
    <scope>NUCLEOTIDE SEQUENCE [LARGE SCALE GENOMIC DNA]</scope>
    <source>
        <strain evidence="2">WM001</strain>
    </source>
</reference>
<gene>
    <name evidence="2" type="ORF">SteCoe_20234</name>
</gene>
<feature type="compositionally biased region" description="Low complexity" evidence="1">
    <location>
        <begin position="482"/>
        <end position="499"/>
    </location>
</feature>
<keyword evidence="3" id="KW-1185">Reference proteome</keyword>
<evidence type="ECO:0000313" key="3">
    <source>
        <dbReference type="Proteomes" id="UP000187209"/>
    </source>
</evidence>